<evidence type="ECO:0000313" key="2">
    <source>
        <dbReference type="EMBL" id="PVD23453.1"/>
    </source>
</evidence>
<dbReference type="Proteomes" id="UP000245119">
    <property type="component" value="Linkage Group LG10"/>
</dbReference>
<sequence>MTVAESECGVEWGRGDNSQVPQHRLTNLAQEGESCHQSQLAGHTARSRFAAAHPLTPTPLHILLSALYLAQAGSGAVTRHAGLAYDGNYPPSSPRLSESADNSLPGDSSAKLAAAASQRRLVNHTTLGVSDLAGVVFTCLGAGDKGAQSLAL</sequence>
<feature type="compositionally biased region" description="Polar residues" evidence="1">
    <location>
        <begin position="94"/>
        <end position="106"/>
    </location>
</feature>
<feature type="region of interest" description="Disordered" evidence="1">
    <location>
        <begin position="1"/>
        <end position="20"/>
    </location>
</feature>
<protein>
    <submittedName>
        <fullName evidence="2">Uncharacterized protein</fullName>
    </submittedName>
</protein>
<keyword evidence="3" id="KW-1185">Reference proteome</keyword>
<evidence type="ECO:0000313" key="3">
    <source>
        <dbReference type="Proteomes" id="UP000245119"/>
    </source>
</evidence>
<evidence type="ECO:0000256" key="1">
    <source>
        <dbReference type="SAM" id="MobiDB-lite"/>
    </source>
</evidence>
<proteinExistence type="predicted"/>
<organism evidence="2 3">
    <name type="scientific">Pomacea canaliculata</name>
    <name type="common">Golden apple snail</name>
    <dbReference type="NCBI Taxonomy" id="400727"/>
    <lineage>
        <taxon>Eukaryota</taxon>
        <taxon>Metazoa</taxon>
        <taxon>Spiralia</taxon>
        <taxon>Lophotrochozoa</taxon>
        <taxon>Mollusca</taxon>
        <taxon>Gastropoda</taxon>
        <taxon>Caenogastropoda</taxon>
        <taxon>Architaenioglossa</taxon>
        <taxon>Ampullarioidea</taxon>
        <taxon>Ampullariidae</taxon>
        <taxon>Pomacea</taxon>
    </lineage>
</organism>
<dbReference type="AlphaFoldDB" id="A0A2T7NQN1"/>
<accession>A0A2T7NQN1</accession>
<feature type="region of interest" description="Disordered" evidence="1">
    <location>
        <begin position="88"/>
        <end position="108"/>
    </location>
</feature>
<gene>
    <name evidence="2" type="ORF">C0Q70_16725</name>
</gene>
<comment type="caution">
    <text evidence="2">The sequence shown here is derived from an EMBL/GenBank/DDBJ whole genome shotgun (WGS) entry which is preliminary data.</text>
</comment>
<name>A0A2T7NQN1_POMCA</name>
<dbReference type="EMBL" id="PZQS01000010">
    <property type="protein sequence ID" value="PVD23453.1"/>
    <property type="molecule type" value="Genomic_DNA"/>
</dbReference>
<reference evidence="2 3" key="1">
    <citation type="submission" date="2018-04" db="EMBL/GenBank/DDBJ databases">
        <title>The genome of golden apple snail Pomacea canaliculata provides insight into stress tolerance and invasive adaptation.</title>
        <authorList>
            <person name="Liu C."/>
            <person name="Liu B."/>
            <person name="Ren Y."/>
            <person name="Zhang Y."/>
            <person name="Wang H."/>
            <person name="Li S."/>
            <person name="Jiang F."/>
            <person name="Yin L."/>
            <person name="Zhang G."/>
            <person name="Qian W."/>
            <person name="Fan W."/>
        </authorList>
    </citation>
    <scope>NUCLEOTIDE SEQUENCE [LARGE SCALE GENOMIC DNA]</scope>
    <source>
        <strain evidence="2">SZHN2017</strain>
        <tissue evidence="2">Muscle</tissue>
    </source>
</reference>